<dbReference type="EMBL" id="JAIWOZ010000005">
    <property type="protein sequence ID" value="KAH6605201.1"/>
    <property type="molecule type" value="Genomic_DNA"/>
</dbReference>
<evidence type="ECO:0000256" key="4">
    <source>
        <dbReference type="SAM" id="MobiDB-lite"/>
    </source>
</evidence>
<keyword evidence="6" id="KW-1185">Reference proteome</keyword>
<evidence type="ECO:0000256" key="2">
    <source>
        <dbReference type="ARBA" id="ARBA00022857"/>
    </source>
</evidence>
<dbReference type="Pfam" id="PF00106">
    <property type="entry name" value="adh_short"/>
    <property type="match status" value="1"/>
</dbReference>
<accession>A0A9P8QFT6</accession>
<dbReference type="PANTHER" id="PTHR43618:SF8">
    <property type="entry name" value="7ALPHA-HYDROXYSTEROID DEHYDROGENASE"/>
    <property type="match status" value="1"/>
</dbReference>
<dbReference type="PANTHER" id="PTHR43618">
    <property type="entry name" value="7-ALPHA-HYDROXYSTEROID DEHYDROGENASE"/>
    <property type="match status" value="1"/>
</dbReference>
<reference evidence="5" key="1">
    <citation type="submission" date="2021-08" db="EMBL/GenBank/DDBJ databases">
        <title>Chromosome-Level Trichoderma cornu-damae using Hi-C Data.</title>
        <authorList>
            <person name="Kim C.S."/>
        </authorList>
    </citation>
    <scope>NUCLEOTIDE SEQUENCE</scope>
    <source>
        <strain evidence="5">KA19-0412C</strain>
    </source>
</reference>
<evidence type="ECO:0000256" key="1">
    <source>
        <dbReference type="ARBA" id="ARBA00006484"/>
    </source>
</evidence>
<name>A0A9P8QFT6_9HYPO</name>
<dbReference type="InterPro" id="IPR052178">
    <property type="entry name" value="Sec_Metab_Biosynth_SDR"/>
</dbReference>
<sequence>MPAINNKDCAIPYRVISITEKTHRASYPAISPSRPALSQAGRTVLVTGGSGGIGYRIALAFAAAGADRVVIVGRDEEKQKASASSLAQEAGPESRTRFEGRAAPPASPESIDSLWDSLEAEGVHVDVLVLNAAVTSSVTPDTLWTVGWGSIWEEFVVHVRSVNHYSERFWNQSGDAKEWPADDIVPPQKYLVNVSTSAIHDWPAGELTKSYGMTKNSGALMVQQLARDTPVCKMQIVSYHPGAILSAGAKRAGLNERSLNWDDASLPADVAVWAASDEAAFLHGRFIWSAWDVEELQNGPLRERIDKDEQFLRIGVHGI</sequence>
<comment type="similarity">
    <text evidence="1">Belongs to the short-chain dehydrogenases/reductases (SDR) family.</text>
</comment>
<keyword evidence="3" id="KW-0560">Oxidoreductase</keyword>
<evidence type="ECO:0000313" key="5">
    <source>
        <dbReference type="EMBL" id="KAH6605201.1"/>
    </source>
</evidence>
<dbReference type="SUPFAM" id="SSF51735">
    <property type="entry name" value="NAD(P)-binding Rossmann-fold domains"/>
    <property type="match status" value="1"/>
</dbReference>
<dbReference type="InterPro" id="IPR036291">
    <property type="entry name" value="NAD(P)-bd_dom_sf"/>
</dbReference>
<feature type="region of interest" description="Disordered" evidence="4">
    <location>
        <begin position="81"/>
        <end position="110"/>
    </location>
</feature>
<dbReference type="InterPro" id="IPR002347">
    <property type="entry name" value="SDR_fam"/>
</dbReference>
<dbReference type="OrthoDB" id="1933717at2759"/>
<dbReference type="GO" id="GO:0016491">
    <property type="term" value="F:oxidoreductase activity"/>
    <property type="evidence" value="ECO:0007669"/>
    <property type="project" value="UniProtKB-KW"/>
</dbReference>
<dbReference type="Gene3D" id="3.40.50.720">
    <property type="entry name" value="NAD(P)-binding Rossmann-like Domain"/>
    <property type="match status" value="1"/>
</dbReference>
<dbReference type="Proteomes" id="UP000827724">
    <property type="component" value="Unassembled WGS sequence"/>
</dbReference>
<keyword evidence="2" id="KW-0521">NADP</keyword>
<dbReference type="AlphaFoldDB" id="A0A9P8QFT6"/>
<comment type="caution">
    <text evidence="5">The sequence shown here is derived from an EMBL/GenBank/DDBJ whole genome shotgun (WGS) entry which is preliminary data.</text>
</comment>
<proteinExistence type="inferred from homology"/>
<gene>
    <name evidence="5" type="ORF">Trco_006908</name>
</gene>
<evidence type="ECO:0000256" key="3">
    <source>
        <dbReference type="ARBA" id="ARBA00023002"/>
    </source>
</evidence>
<protein>
    <submittedName>
        <fullName evidence="5">Uncharacterized protein</fullName>
    </submittedName>
</protein>
<evidence type="ECO:0000313" key="6">
    <source>
        <dbReference type="Proteomes" id="UP000827724"/>
    </source>
</evidence>
<organism evidence="5 6">
    <name type="scientific">Trichoderma cornu-damae</name>
    <dbReference type="NCBI Taxonomy" id="654480"/>
    <lineage>
        <taxon>Eukaryota</taxon>
        <taxon>Fungi</taxon>
        <taxon>Dikarya</taxon>
        <taxon>Ascomycota</taxon>
        <taxon>Pezizomycotina</taxon>
        <taxon>Sordariomycetes</taxon>
        <taxon>Hypocreomycetidae</taxon>
        <taxon>Hypocreales</taxon>
        <taxon>Hypocreaceae</taxon>
        <taxon>Trichoderma</taxon>
    </lineage>
</organism>
<dbReference type="PRINTS" id="PR00081">
    <property type="entry name" value="GDHRDH"/>
</dbReference>